<reference evidence="8 9" key="1">
    <citation type="journal article" date="2018" name="G3 (Bethesda)">
        <title>A High-Quality Reference Genome for the Invasive Mosquitofish Gambusia affinis Using a Chicago Library.</title>
        <authorList>
            <person name="Hoffberg S.L."/>
            <person name="Troendle N.J."/>
            <person name="Glenn T.C."/>
            <person name="Mahmud O."/>
            <person name="Louha S."/>
            <person name="Chalopin D."/>
            <person name="Bennetzen J.L."/>
            <person name="Mauricio R."/>
        </authorList>
    </citation>
    <scope>NUCLEOTIDE SEQUENCE [LARGE SCALE GENOMIC DNA]</scope>
    <source>
        <strain evidence="8">NE01/NJP1002.9</strain>
        <tissue evidence="8">Muscle</tissue>
    </source>
</reference>
<proteinExistence type="predicted"/>
<dbReference type="PANTHER" id="PTHR20952:SF0">
    <property type="entry name" value="ADP-RIBOSYLATION FACTOR-LIKE PROTEIN 6-INTERACTING PROTEIN 1"/>
    <property type="match status" value="1"/>
</dbReference>
<dbReference type="STRING" id="33528.ENSGAFP00000007887"/>
<evidence type="ECO:0000256" key="5">
    <source>
        <dbReference type="SAM" id="MobiDB-lite"/>
    </source>
</evidence>
<dbReference type="InterPro" id="IPR052114">
    <property type="entry name" value="ER_autophagy_membrane_reg"/>
</dbReference>
<evidence type="ECO:0000313" key="9">
    <source>
        <dbReference type="Proteomes" id="UP000250572"/>
    </source>
</evidence>
<evidence type="ECO:0000259" key="7">
    <source>
        <dbReference type="Pfam" id="PF24456"/>
    </source>
</evidence>
<evidence type="ECO:0000256" key="4">
    <source>
        <dbReference type="ARBA" id="ARBA00023136"/>
    </source>
</evidence>
<keyword evidence="4 6" id="KW-0472">Membrane</keyword>
<keyword evidence="2 6" id="KW-0812">Transmembrane</keyword>
<dbReference type="Proteomes" id="UP000250572">
    <property type="component" value="Unassembled WGS sequence"/>
</dbReference>
<evidence type="ECO:0000256" key="6">
    <source>
        <dbReference type="SAM" id="Phobius"/>
    </source>
</evidence>
<keyword evidence="3 6" id="KW-1133">Transmembrane helix</keyword>
<feature type="compositionally biased region" description="Polar residues" evidence="5">
    <location>
        <begin position="91"/>
        <end position="102"/>
    </location>
</feature>
<evidence type="ECO:0000313" key="8">
    <source>
        <dbReference type="EMBL" id="PWA16091.1"/>
    </source>
</evidence>
<evidence type="ECO:0000256" key="1">
    <source>
        <dbReference type="ARBA" id="ARBA00004141"/>
    </source>
</evidence>
<evidence type="ECO:0000256" key="2">
    <source>
        <dbReference type="ARBA" id="ARBA00022692"/>
    </source>
</evidence>
<organism evidence="8 9">
    <name type="scientific">Gambusia affinis</name>
    <name type="common">Western mosquitofish</name>
    <name type="synonym">Heterandria affinis</name>
    <dbReference type="NCBI Taxonomy" id="33528"/>
    <lineage>
        <taxon>Eukaryota</taxon>
        <taxon>Metazoa</taxon>
        <taxon>Chordata</taxon>
        <taxon>Craniata</taxon>
        <taxon>Vertebrata</taxon>
        <taxon>Euteleostomi</taxon>
        <taxon>Actinopterygii</taxon>
        <taxon>Neopterygii</taxon>
        <taxon>Teleostei</taxon>
        <taxon>Neoteleostei</taxon>
        <taxon>Acanthomorphata</taxon>
        <taxon>Ovalentaria</taxon>
        <taxon>Atherinomorphae</taxon>
        <taxon>Cyprinodontiformes</taxon>
        <taxon>Poeciliidae</taxon>
        <taxon>Poeciliinae</taxon>
        <taxon>Gambusia</taxon>
    </lineage>
</organism>
<feature type="region of interest" description="Disordered" evidence="5">
    <location>
        <begin position="91"/>
        <end position="121"/>
    </location>
</feature>
<feature type="compositionally biased region" description="Polar residues" evidence="5">
    <location>
        <begin position="111"/>
        <end position="121"/>
    </location>
</feature>
<keyword evidence="9" id="KW-1185">Reference proteome</keyword>
<dbReference type="PANTHER" id="PTHR20952">
    <property type="entry name" value="ADP-RIBOSYLATION-LIKE FACTOR 6-INTERACTING PROTEIN"/>
    <property type="match status" value="1"/>
</dbReference>
<dbReference type="AlphaFoldDB" id="A0A315UXZ3"/>
<feature type="transmembrane region" description="Helical" evidence="6">
    <location>
        <begin position="438"/>
        <end position="455"/>
    </location>
</feature>
<dbReference type="GO" id="GO:0006613">
    <property type="term" value="P:cotranslational protein targeting to membrane"/>
    <property type="evidence" value="ECO:0007669"/>
    <property type="project" value="TreeGrafter"/>
</dbReference>
<feature type="transmembrane region" description="Helical" evidence="6">
    <location>
        <begin position="345"/>
        <end position="364"/>
    </location>
</feature>
<protein>
    <recommendedName>
        <fullName evidence="7">RETREG1-3/ARL6IP-like N-terminal reticulon-homology domain-containing protein</fullName>
    </recommendedName>
</protein>
<feature type="transmembrane region" description="Helical" evidence="6">
    <location>
        <begin position="370"/>
        <end position="394"/>
    </location>
</feature>
<name>A0A315UXZ3_GAMAF</name>
<comment type="caution">
    <text evidence="8">The sequence shown here is derived from an EMBL/GenBank/DDBJ whole genome shotgun (WGS) entry which is preliminary data.</text>
</comment>
<feature type="transmembrane region" description="Helical" evidence="6">
    <location>
        <begin position="461"/>
        <end position="482"/>
    </location>
</feature>
<comment type="subcellular location">
    <subcellularLocation>
        <location evidence="1">Membrane</location>
        <topology evidence="1">Multi-pass membrane protein</topology>
    </subcellularLocation>
</comment>
<sequence>MRKLFTFSSISSAEYLRKRRNRSQSLGAFDLQLPLALVLQDVGVGLPVELTLQPLAVLLIALASALVSGPLDPQAGQVALHVAIGATAPRSRQANTITNKTSYPRMHQEEGVTQSDKNSLRQSSTLPTAALPRVLAAASARKLGGFVFSAFIFSETLQTQFHDLCHEKDHIPYSNVFAIWPNHVARVRFKLAVAVSCLLLAAGEVALPHPIVIDSLLQRRHSPAWISDLSDCQGLIVLSASDALCQLLIRMIDPPSSSGQSSLRLQLKTEGHCLQRVHSPGPRKPLVYNVRFEHKMKVRLGEAESCCCAVTNPTAQETAQLEEQLQGWREVILAGDRVLRWEKPWFPGALVAATTMVFLLIYYLDPSVLTGLSCTVMLLCLADYFVPTVALKVFGSNKWTTEQQQRFHEICNNLVRSERRVVGWWKRLCALKEEKPKVYFASVISGLLAVAWIGQQVHNLFLTYLIVSFLLLLPGLNQHGFISKYTAMAKREINKLLKQKEKKNQ</sequence>
<gene>
    <name evidence="8" type="ORF">CCH79_00016521</name>
</gene>
<dbReference type="EMBL" id="NHOQ01002523">
    <property type="protein sequence ID" value="PWA16091.1"/>
    <property type="molecule type" value="Genomic_DNA"/>
</dbReference>
<dbReference type="InterPro" id="IPR057282">
    <property type="entry name" value="RETREG1-3-like_RHD"/>
</dbReference>
<feature type="domain" description="RETREG1-3/ARL6IP-like N-terminal reticulon-homology" evidence="7">
    <location>
        <begin position="329"/>
        <end position="486"/>
    </location>
</feature>
<dbReference type="GO" id="GO:0005784">
    <property type="term" value="C:Sec61 translocon complex"/>
    <property type="evidence" value="ECO:0007669"/>
    <property type="project" value="TreeGrafter"/>
</dbReference>
<accession>A0A315UXZ3</accession>
<dbReference type="CDD" id="cd22559">
    <property type="entry name" value="Arl6IP1"/>
    <property type="match status" value="1"/>
</dbReference>
<evidence type="ECO:0000256" key="3">
    <source>
        <dbReference type="ARBA" id="ARBA00022989"/>
    </source>
</evidence>
<dbReference type="Pfam" id="PF24456">
    <property type="entry name" value="RHD_RETREG1-3"/>
    <property type="match status" value="1"/>
</dbReference>